<dbReference type="InterPro" id="IPR008991">
    <property type="entry name" value="Translation_prot_SH3-like_sf"/>
</dbReference>
<feature type="domain" description="KOW" evidence="5">
    <location>
        <begin position="116"/>
        <end position="143"/>
    </location>
</feature>
<organism evidence="6 7">
    <name type="scientific">Melioribacter roseus (strain DSM 23840 / JCM 17771 / VKM B-2668 / P3M-2)</name>
    <dbReference type="NCBI Taxonomy" id="1191523"/>
    <lineage>
        <taxon>Bacteria</taxon>
        <taxon>Pseudomonadati</taxon>
        <taxon>Ignavibacteriota</taxon>
        <taxon>Ignavibacteria</taxon>
        <taxon>Ignavibacteriales</taxon>
        <taxon>Melioribacteraceae</taxon>
        <taxon>Melioribacter</taxon>
    </lineage>
</organism>
<keyword evidence="3" id="KW-0804">Transcription</keyword>
<evidence type="ECO:0000259" key="5">
    <source>
        <dbReference type="SMART" id="SM00739"/>
    </source>
</evidence>
<evidence type="ECO:0000256" key="3">
    <source>
        <dbReference type="ARBA" id="ARBA00023163"/>
    </source>
</evidence>
<evidence type="ECO:0000313" key="7">
    <source>
        <dbReference type="Proteomes" id="UP000009011"/>
    </source>
</evidence>
<dbReference type="SMART" id="SM00739">
    <property type="entry name" value="KOW"/>
    <property type="match status" value="1"/>
</dbReference>
<dbReference type="OrthoDB" id="9796143at2"/>
<dbReference type="Gene3D" id="3.30.70.940">
    <property type="entry name" value="NusG, N-terminal domain"/>
    <property type="match status" value="1"/>
</dbReference>
<dbReference type="InterPro" id="IPR006645">
    <property type="entry name" value="NGN-like_dom"/>
</dbReference>
<dbReference type="AlphaFoldDB" id="I6Z3S9"/>
<proteinExistence type="predicted"/>
<dbReference type="SUPFAM" id="SSF50104">
    <property type="entry name" value="Translation proteins SH3-like domain"/>
    <property type="match status" value="1"/>
</dbReference>
<sequence>MIEKDARKRNWFALYTKPRHEFKAQQQLHELYIEHYLPVIEVVRKWSDRKKVIKEPLFRGYIFIKADEKERLTALHQPSIVKTICSEGKPSVIPEWQIDNIKILLKEKPEVFVSDKIEIGSKVKIIEGPFAGIIGQVTQHNNEKWLSVSVDLLKRSILLKLPANCVVKQV</sequence>
<dbReference type="SMART" id="SM00738">
    <property type="entry name" value="NGN"/>
    <property type="match status" value="1"/>
</dbReference>
<dbReference type="NCBIfam" id="NF033644">
    <property type="entry name" value="antiterm_UpxY"/>
    <property type="match status" value="1"/>
</dbReference>
<dbReference type="Pfam" id="PF02357">
    <property type="entry name" value="NusG"/>
    <property type="match status" value="1"/>
</dbReference>
<evidence type="ECO:0000256" key="1">
    <source>
        <dbReference type="ARBA" id="ARBA00022814"/>
    </source>
</evidence>
<evidence type="ECO:0000259" key="4">
    <source>
        <dbReference type="SMART" id="SM00738"/>
    </source>
</evidence>
<dbReference type="RefSeq" id="WP_014855237.1">
    <property type="nucleotide sequence ID" value="NC_018178.1"/>
</dbReference>
<reference evidence="6 7" key="1">
    <citation type="journal article" date="2013" name="PLoS ONE">
        <title>Genomic analysis of Melioribacter roseus, facultatively anaerobic organotrophic bacterium representing a novel deep lineage within Bacteriodetes/Chlorobi group.</title>
        <authorList>
            <person name="Kadnikov V.V."/>
            <person name="Mardanov A.V."/>
            <person name="Podosokorskaya O.A."/>
            <person name="Gavrilov S.N."/>
            <person name="Kublanov I.V."/>
            <person name="Beletsky A.V."/>
            <person name="Bonch-Osmolovskaya E.A."/>
            <person name="Ravin N.V."/>
        </authorList>
    </citation>
    <scope>NUCLEOTIDE SEQUENCE [LARGE SCALE GENOMIC DNA]</scope>
    <source>
        <strain evidence="7">JCM 17771 / P3M-2</strain>
    </source>
</reference>
<dbReference type="GO" id="GO:0006354">
    <property type="term" value="P:DNA-templated transcription elongation"/>
    <property type="evidence" value="ECO:0007669"/>
    <property type="project" value="InterPro"/>
</dbReference>
<keyword evidence="7" id="KW-1185">Reference proteome</keyword>
<dbReference type="InterPro" id="IPR005824">
    <property type="entry name" value="KOW"/>
</dbReference>
<evidence type="ECO:0000313" key="6">
    <source>
        <dbReference type="EMBL" id="AFN73800.1"/>
    </source>
</evidence>
<dbReference type="SUPFAM" id="SSF82679">
    <property type="entry name" value="N-utilization substance G protein NusG, N-terminal domain"/>
    <property type="match status" value="1"/>
</dbReference>
<protein>
    <submittedName>
        <fullName evidence="6">NusG antitermination factor</fullName>
    </submittedName>
</protein>
<dbReference type="PANTHER" id="PTHR30265:SF4">
    <property type="entry name" value="KOW MOTIF FAMILY PROTEIN, EXPRESSED"/>
    <property type="match status" value="1"/>
</dbReference>
<dbReference type="HOGENOM" id="CLU_067287_5_1_10"/>
<keyword evidence="2" id="KW-0805">Transcription regulation</keyword>
<name>I6Z3S9_MELRP</name>
<keyword evidence="1" id="KW-0889">Transcription antitermination</keyword>
<dbReference type="PANTHER" id="PTHR30265">
    <property type="entry name" value="RHO-INTERACTING TRANSCRIPTION TERMINATION FACTOR NUSG"/>
    <property type="match status" value="1"/>
</dbReference>
<evidence type="ECO:0000256" key="2">
    <source>
        <dbReference type="ARBA" id="ARBA00023015"/>
    </source>
</evidence>
<dbReference type="GO" id="GO:0031564">
    <property type="term" value="P:transcription antitermination"/>
    <property type="evidence" value="ECO:0007669"/>
    <property type="project" value="UniProtKB-KW"/>
</dbReference>
<dbReference type="PATRIC" id="fig|1191523.3.peg.580"/>
<dbReference type="CDD" id="cd09895">
    <property type="entry name" value="NGN_SP_UpxY"/>
    <property type="match status" value="1"/>
</dbReference>
<dbReference type="KEGG" id="mro:MROS_0557"/>
<accession>I6Z3S9</accession>
<gene>
    <name evidence="6" type="ordered locus">MROS_0557</name>
</gene>
<dbReference type="EMBL" id="CP003557">
    <property type="protein sequence ID" value="AFN73800.1"/>
    <property type="molecule type" value="Genomic_DNA"/>
</dbReference>
<dbReference type="CDD" id="cd06091">
    <property type="entry name" value="KOW_NusG"/>
    <property type="match status" value="1"/>
</dbReference>
<dbReference type="eggNOG" id="COG0250">
    <property type="taxonomic scope" value="Bacteria"/>
</dbReference>
<dbReference type="InterPro" id="IPR043425">
    <property type="entry name" value="NusG-like"/>
</dbReference>
<dbReference type="InterPro" id="IPR036735">
    <property type="entry name" value="NGN_dom_sf"/>
</dbReference>
<dbReference type="STRING" id="1191523.MROS_0557"/>
<feature type="domain" description="NusG-like N-terminal" evidence="4">
    <location>
        <begin position="8"/>
        <end position="105"/>
    </location>
</feature>
<dbReference type="Proteomes" id="UP000009011">
    <property type="component" value="Chromosome"/>
</dbReference>